<protein>
    <submittedName>
        <fullName evidence="6">Nitric oxide-responding transcriptional regulator Dnr (Crp/Fnr family)</fullName>
    </submittedName>
</protein>
<dbReference type="GO" id="GO:0016020">
    <property type="term" value="C:membrane"/>
    <property type="evidence" value="ECO:0007669"/>
    <property type="project" value="UniProtKB-SubCell"/>
</dbReference>
<keyword evidence="3" id="KW-1133">Transmembrane helix</keyword>
<reference evidence="6" key="1">
    <citation type="submission" date="2016-10" db="EMBL/GenBank/DDBJ databases">
        <authorList>
            <person name="de Groot N.N."/>
        </authorList>
    </citation>
    <scope>NUCLEOTIDE SEQUENCE</scope>
</reference>
<organism evidence="6">
    <name type="scientific">hydrothermal vent metagenome</name>
    <dbReference type="NCBI Taxonomy" id="652676"/>
    <lineage>
        <taxon>unclassified sequences</taxon>
        <taxon>metagenomes</taxon>
        <taxon>ecological metagenomes</taxon>
    </lineage>
</organism>
<evidence type="ECO:0000313" key="6">
    <source>
        <dbReference type="EMBL" id="SFV63911.1"/>
    </source>
</evidence>
<evidence type="ECO:0000256" key="3">
    <source>
        <dbReference type="ARBA" id="ARBA00022989"/>
    </source>
</evidence>
<name>A0A1W1CDW3_9ZZZZ</name>
<accession>A0A1W1CDW3</accession>
<sequence length="368" mass="42704">MNTIKRVLLITLFLTLLVEANPTYKEITNIINLAGKQRMLTQKMSKEALLIAKGINENKNREELKKTITLFDTTLNALLNGDSNLKLPKTKDENIRKRIQDVKKLWNLFKPFIDKVAEGKFKRTSLKAIEMGNMPLLSTMDSVVKMYEKKYSSSLKQNMATTINLAGKERMLSQKMTKELLLIANNLNSNRYMNSLKKGGTFFKNTLFELMQDKKAMSNPNTKKEIKDIKKLWDEYQYAIENTELSKEGLLIFDKKENNFIKKMTSKLISVATKIDKERYQNELQESAKEFETVLNGLINGDNKLGLIKTEDKKIQKELLKVKEYWKEYKEVIVNIDISNNGLKKAMKLNMPILKTMDKIVQLYEQMT</sequence>
<evidence type="ECO:0000256" key="1">
    <source>
        <dbReference type="ARBA" id="ARBA00004141"/>
    </source>
</evidence>
<comment type="subcellular location">
    <subcellularLocation>
        <location evidence="1">Membrane</location>
        <topology evidence="1">Multi-pass membrane protein</topology>
    </subcellularLocation>
</comment>
<gene>
    <name evidence="6" type="ORF">MNB_SV-14-681</name>
</gene>
<evidence type="ECO:0000259" key="5">
    <source>
        <dbReference type="Pfam" id="PF13675"/>
    </source>
</evidence>
<keyword evidence="2" id="KW-0812">Transmembrane</keyword>
<evidence type="ECO:0000256" key="4">
    <source>
        <dbReference type="ARBA" id="ARBA00023136"/>
    </source>
</evidence>
<feature type="domain" description="NarX-like N-terminal" evidence="5">
    <location>
        <begin position="156"/>
        <end position="243"/>
    </location>
</feature>
<evidence type="ECO:0000256" key="2">
    <source>
        <dbReference type="ARBA" id="ARBA00022692"/>
    </source>
</evidence>
<dbReference type="InterPro" id="IPR029095">
    <property type="entry name" value="NarX-like_N"/>
</dbReference>
<feature type="domain" description="NarX-like N-terminal" evidence="5">
    <location>
        <begin position="29"/>
        <end position="128"/>
    </location>
</feature>
<keyword evidence="4" id="KW-0472">Membrane</keyword>
<feature type="domain" description="NarX-like N-terminal" evidence="5">
    <location>
        <begin position="268"/>
        <end position="333"/>
    </location>
</feature>
<proteinExistence type="predicted"/>
<dbReference type="AlphaFoldDB" id="A0A1W1CDW3"/>
<dbReference type="Pfam" id="PF13675">
    <property type="entry name" value="PilJ"/>
    <property type="match status" value="3"/>
</dbReference>
<dbReference type="EMBL" id="FPHN01000158">
    <property type="protein sequence ID" value="SFV63911.1"/>
    <property type="molecule type" value="Genomic_DNA"/>
</dbReference>